<keyword evidence="10" id="KW-0413">Isomerase</keyword>
<evidence type="ECO:0000256" key="7">
    <source>
        <dbReference type="ARBA" id="ARBA00022840"/>
    </source>
</evidence>
<keyword evidence="6" id="KW-0269">Exonuclease</keyword>
<keyword evidence="9" id="KW-0234">DNA repair</keyword>
<dbReference type="InterPro" id="IPR027417">
    <property type="entry name" value="P-loop_NTPase"/>
</dbReference>
<dbReference type="GO" id="GO:0017116">
    <property type="term" value="F:single-stranded DNA helicase activity"/>
    <property type="evidence" value="ECO:0007669"/>
    <property type="project" value="TreeGrafter"/>
</dbReference>
<keyword evidence="2" id="KW-0547">Nucleotide-binding</keyword>
<dbReference type="HAMAP" id="MF_01487">
    <property type="entry name" value="RecD"/>
    <property type="match status" value="1"/>
</dbReference>
<dbReference type="Gene3D" id="1.10.10.1020">
    <property type="entry name" value="RecBCD complex, subunit RecD, N-terminal domain"/>
    <property type="match status" value="1"/>
</dbReference>
<dbReference type="Pfam" id="PF21185">
    <property type="entry name" value="RecD_N"/>
    <property type="match status" value="1"/>
</dbReference>
<sequence length="595" mass="63322">MSADDLQFRDIDACFADFLCRLAGGRNDDLHRAAMHASAAVGAGHVCLRLDEAFGSDGAALAATLRALPVVGPPGGRTPLILDEKNRLYLYRYWSYEYLVTEFIKQKSAELRPVSLPLLRAGIDRIFGPKGDDAVDWQRVAAAAAVRSGFCVISGGPGTGKTSTVVSILALLLEQAGEEGAGIALAAPTGKAAARLGDSIRDARQRLASVTPVAERIPGQVSTIHRLLGVIPGSVRFRHDRRNPLPHRVVVVDEASMVPLPLMARLMEALAPSARLILLGDRDQLASVEAGAVLGDICDTGRAHRFSAPFREFIRDAAGEEIEGEAGDDGDGQSGTPADSLVILRRNYRFGAASAIGAASAAVNEGDGDRLMALVSGEGMDNGVALWPVPPAERLAGALAESVVAGYGEYLRQADPEQALACFDRFRVLCAVRQGEYGVQGLNRAIERVLARQGLIDADRVWYPGRPVMVTVNDYGLGLFNGDIGLAVADPAFSGGLAVCFPAPGGGVRKISPARLPAHETVFAMTVHKSQGSEFDRILLVLPPFDSPVLTRELVYTGLTRARTGAVIWADEEILRSAAARRSERRSGLREALWG</sequence>
<evidence type="ECO:0000256" key="2">
    <source>
        <dbReference type="ARBA" id="ARBA00022741"/>
    </source>
</evidence>
<dbReference type="RefSeq" id="WP_039645061.1">
    <property type="nucleotide sequence ID" value="NZ_JXBL01000001.1"/>
</dbReference>
<dbReference type="SUPFAM" id="SSF52540">
    <property type="entry name" value="P-loop containing nucleoside triphosphate hydrolases"/>
    <property type="match status" value="2"/>
</dbReference>
<dbReference type="PANTHER" id="PTHR43788">
    <property type="entry name" value="DNA2/NAM7 HELICASE FAMILY MEMBER"/>
    <property type="match status" value="1"/>
</dbReference>
<reference evidence="13 14" key="1">
    <citation type="submission" date="2015-01" db="EMBL/GenBank/DDBJ databases">
        <title>Genome sequence of the anaerobic bacterium Geobacter soli GSS01, a dissimilatory Fe(III) reducer from soil.</title>
        <authorList>
            <person name="Yang G."/>
            <person name="Zhou S."/>
        </authorList>
    </citation>
    <scope>NUCLEOTIDE SEQUENCE [LARGE SCALE GENOMIC DNA]</scope>
    <source>
        <strain evidence="13 14">GSS01</strain>
    </source>
</reference>
<feature type="domain" description="RecBCD enzyme subunit RecD N-terminal" evidence="12">
    <location>
        <begin position="8"/>
        <end position="89"/>
    </location>
</feature>
<organism evidence="13 14">
    <name type="scientific">Geobacter soli</name>
    <dbReference type="NCBI Taxonomy" id="1510391"/>
    <lineage>
        <taxon>Bacteria</taxon>
        <taxon>Pseudomonadati</taxon>
        <taxon>Thermodesulfobacteriota</taxon>
        <taxon>Desulfuromonadia</taxon>
        <taxon>Geobacterales</taxon>
        <taxon>Geobacteraceae</taxon>
        <taxon>Geobacter</taxon>
    </lineage>
</organism>
<evidence type="ECO:0000256" key="9">
    <source>
        <dbReference type="ARBA" id="ARBA00023204"/>
    </source>
</evidence>
<keyword evidence="1" id="KW-0540">Nuclease</keyword>
<dbReference type="GO" id="GO:0009338">
    <property type="term" value="C:exodeoxyribonuclease V complex"/>
    <property type="evidence" value="ECO:0007669"/>
    <property type="project" value="InterPro"/>
</dbReference>
<dbReference type="EMBL" id="JXBL01000001">
    <property type="protein sequence ID" value="KIE42465.1"/>
    <property type="molecule type" value="Genomic_DNA"/>
</dbReference>
<comment type="caution">
    <text evidence="13">The sequence shown here is derived from an EMBL/GenBank/DDBJ whole genome shotgun (WGS) entry which is preliminary data.</text>
</comment>
<name>A0A0C1U3X7_9BACT</name>
<proteinExistence type="inferred from homology"/>
<dbReference type="Pfam" id="PF13245">
    <property type="entry name" value="AAA_19"/>
    <property type="match status" value="1"/>
</dbReference>
<evidence type="ECO:0000313" key="14">
    <source>
        <dbReference type="Proteomes" id="UP000031433"/>
    </source>
</evidence>
<keyword evidence="4" id="KW-0378">Hydrolase</keyword>
<keyword evidence="5" id="KW-0347">Helicase</keyword>
<dbReference type="GO" id="GO:0006310">
    <property type="term" value="P:DNA recombination"/>
    <property type="evidence" value="ECO:0007669"/>
    <property type="project" value="InterPro"/>
</dbReference>
<dbReference type="NCBIfam" id="TIGR01447">
    <property type="entry name" value="recD"/>
    <property type="match status" value="1"/>
</dbReference>
<dbReference type="InterPro" id="IPR049550">
    <property type="entry name" value="RecD_N"/>
</dbReference>
<evidence type="ECO:0000256" key="6">
    <source>
        <dbReference type="ARBA" id="ARBA00022839"/>
    </source>
</evidence>
<dbReference type="GO" id="GO:0006302">
    <property type="term" value="P:double-strand break repair"/>
    <property type="evidence" value="ECO:0007669"/>
    <property type="project" value="InterPro"/>
</dbReference>
<keyword evidence="3" id="KW-0227">DNA damage</keyword>
<protein>
    <submittedName>
        <fullName evidence="13">Exodeoxyribonuclease V subunit alpha</fullName>
    </submittedName>
</protein>
<gene>
    <name evidence="13" type="ORF">SE37_07385</name>
</gene>
<evidence type="ECO:0000259" key="11">
    <source>
        <dbReference type="Pfam" id="PF13538"/>
    </source>
</evidence>
<dbReference type="GO" id="GO:0003677">
    <property type="term" value="F:DNA binding"/>
    <property type="evidence" value="ECO:0007669"/>
    <property type="project" value="UniProtKB-KW"/>
</dbReference>
<feature type="domain" description="UvrD-like helicase C-terminal" evidence="11">
    <location>
        <begin position="522"/>
        <end position="568"/>
    </location>
</feature>
<dbReference type="Pfam" id="PF13538">
    <property type="entry name" value="UvrD_C_2"/>
    <property type="match status" value="1"/>
</dbReference>
<dbReference type="CDD" id="cd17933">
    <property type="entry name" value="DEXSc_RecD-like"/>
    <property type="match status" value="1"/>
</dbReference>
<dbReference type="Gene3D" id="3.40.50.300">
    <property type="entry name" value="P-loop containing nucleotide triphosphate hydrolases"/>
    <property type="match status" value="3"/>
</dbReference>
<dbReference type="InterPro" id="IPR041851">
    <property type="entry name" value="RecD_N_sf"/>
</dbReference>
<dbReference type="GO" id="GO:0008854">
    <property type="term" value="F:exodeoxyribonuclease V activity"/>
    <property type="evidence" value="ECO:0007669"/>
    <property type="project" value="InterPro"/>
</dbReference>
<dbReference type="CDD" id="cd18809">
    <property type="entry name" value="SF1_C_RecD"/>
    <property type="match status" value="1"/>
</dbReference>
<evidence type="ECO:0000313" key="13">
    <source>
        <dbReference type="EMBL" id="KIE42465.1"/>
    </source>
</evidence>
<evidence type="ECO:0000259" key="12">
    <source>
        <dbReference type="Pfam" id="PF21185"/>
    </source>
</evidence>
<keyword evidence="7" id="KW-0067">ATP-binding</keyword>
<dbReference type="InterPro" id="IPR027785">
    <property type="entry name" value="UvrD-like_helicase_C"/>
</dbReference>
<dbReference type="AlphaFoldDB" id="A0A0C1U3X7"/>
<evidence type="ECO:0000256" key="5">
    <source>
        <dbReference type="ARBA" id="ARBA00022806"/>
    </source>
</evidence>
<dbReference type="PANTHER" id="PTHR43788:SF6">
    <property type="entry name" value="DNA HELICASE B"/>
    <property type="match status" value="1"/>
</dbReference>
<dbReference type="GO" id="GO:0005524">
    <property type="term" value="F:ATP binding"/>
    <property type="evidence" value="ECO:0007669"/>
    <property type="project" value="UniProtKB-KW"/>
</dbReference>
<keyword evidence="8" id="KW-0238">DNA-binding</keyword>
<dbReference type="InterPro" id="IPR006344">
    <property type="entry name" value="RecD"/>
</dbReference>
<evidence type="ECO:0000256" key="8">
    <source>
        <dbReference type="ARBA" id="ARBA00023125"/>
    </source>
</evidence>
<evidence type="ECO:0000256" key="3">
    <source>
        <dbReference type="ARBA" id="ARBA00022763"/>
    </source>
</evidence>
<keyword evidence="14" id="KW-1185">Reference proteome</keyword>
<evidence type="ECO:0000256" key="10">
    <source>
        <dbReference type="ARBA" id="ARBA00023235"/>
    </source>
</evidence>
<evidence type="ECO:0000256" key="4">
    <source>
        <dbReference type="ARBA" id="ARBA00022801"/>
    </source>
</evidence>
<dbReference type="InterPro" id="IPR050534">
    <property type="entry name" value="Coronavir_polyprotein_1ab"/>
</dbReference>
<evidence type="ECO:0000256" key="1">
    <source>
        <dbReference type="ARBA" id="ARBA00022722"/>
    </source>
</evidence>
<dbReference type="Proteomes" id="UP000031433">
    <property type="component" value="Unassembled WGS sequence"/>
</dbReference>
<accession>A0A0C1U3X7</accession>